<accession>A0ABV6BFJ3</accession>
<name>A0ABV6BFJ3_9GAMM</name>
<comment type="caution">
    <text evidence="1">The sequence shown here is derived from an EMBL/GenBank/DDBJ whole genome shotgun (WGS) entry which is preliminary data.</text>
</comment>
<reference evidence="1 2" key="1">
    <citation type="submission" date="2024-09" db="EMBL/GenBank/DDBJ databases">
        <authorList>
            <person name="Sun Q."/>
            <person name="Mori K."/>
        </authorList>
    </citation>
    <scope>NUCLEOTIDE SEQUENCE [LARGE SCALE GENOMIC DNA]</scope>
    <source>
        <strain evidence="1 2">KCTC 23315</strain>
    </source>
</reference>
<sequence length="227" mass="26016">MTMQNQLWFNPEQSLTYAELCNTLYERELARLALSPPEQLPFLPRRLKSLPFYVREAATLILQFPSPLTLDSQNACWLHSQSKQCPVPHVDESASIFSYYSKSAKLGLLVPVYVQPHGAQQQGVQQIVLDSVDEIDRDGQRIHCNEHGWFALAGWPQEPDNQHKLLLKPSKSVLTAVCCGHQWRNGERKTPRLLSLREMLLASRLNWQNFAKPHASRPDELRPGRVK</sequence>
<organism evidence="1 2">
    <name type="scientific">Rheinheimera tilapiae</name>
    <dbReference type="NCBI Taxonomy" id="875043"/>
    <lineage>
        <taxon>Bacteria</taxon>
        <taxon>Pseudomonadati</taxon>
        <taxon>Pseudomonadota</taxon>
        <taxon>Gammaproteobacteria</taxon>
        <taxon>Chromatiales</taxon>
        <taxon>Chromatiaceae</taxon>
        <taxon>Rheinheimera</taxon>
    </lineage>
</organism>
<protein>
    <submittedName>
        <fullName evidence="1">Uncharacterized protein</fullName>
    </submittedName>
</protein>
<keyword evidence="2" id="KW-1185">Reference proteome</keyword>
<dbReference type="EMBL" id="JBHLXP010000003">
    <property type="protein sequence ID" value="MFC0048817.1"/>
    <property type="molecule type" value="Genomic_DNA"/>
</dbReference>
<dbReference type="Proteomes" id="UP001589813">
    <property type="component" value="Unassembled WGS sequence"/>
</dbReference>
<evidence type="ECO:0000313" key="1">
    <source>
        <dbReference type="EMBL" id="MFC0048817.1"/>
    </source>
</evidence>
<proteinExistence type="predicted"/>
<evidence type="ECO:0000313" key="2">
    <source>
        <dbReference type="Proteomes" id="UP001589813"/>
    </source>
</evidence>
<gene>
    <name evidence="1" type="ORF">ACFFJP_11040</name>
</gene>